<feature type="chain" id="PRO_5015340758" description="SbsA Ig-like domain-containing protein" evidence="3">
    <location>
        <begin position="18"/>
        <end position="1174"/>
    </location>
</feature>
<feature type="signal peptide" evidence="3">
    <location>
        <begin position="1"/>
        <end position="17"/>
    </location>
</feature>
<dbReference type="Proteomes" id="UP000244571">
    <property type="component" value="Chromosome"/>
</dbReference>
<sequence>MMRVSKFFLGSCLSLCATLGLPGLSQVPGLSAMPGVSDILGVLDRSAHAQQRQTFTFTRPGKPGNGDPETGTPGNKPDSSTDTSVDPDQSSDQAEPLSNVSSSRILRDVAWFLRADGDWGVDMQGYGQARVTGSGSDAGKLIRVTLEQDQGGPPIRFFVMTSGSELDHVYFTQTGDQPVSAAGIHSPGTNYLSAAGRETDSLRGNDNPGSLANHDGIVRVDQRDEGLLINFSATAVFCETIREGPRLSLPPCGGKYYITSRPGRTGPVKGCIVAVEQLRANPDACLEPFQIDRVTPVEDRENVNFKDPGLEVVFSDRIKASTLDDAFDLFTYSADGTELNIEGDWQQNGPTTYRFVPEEQLYSGTTYIARVEGGRDGVESREGAWLEEPYEWRFSSLLDLDAQGPDDDVPVRLHNYQVIRDGKLTVDKPTLTRAYVTWKPHEEVARDMQPESFRLQFKPSERYGRWVGQRDALPVSDAVRVWRYDDPEQFNDEDRRHAQQTVNFFGWKPRGSGTQTFTVRAHDPWPSSAETIEHKAENEYDVWQHDPGDLDIYYTYALVGEWGSDVPVDVQSHLLRSLFLAEDYVAQYLPYRGASAQFIGNPPSFVDFLISMFRDPATFAAWVTFGQFERLSNDGGSGLAGHFATAIHPVTVAARIQHELAHGQLGSPASNASQILLGAYMRYIQDILSDRISRDDMLVMFIPSRYLPDDTLGRGISDADNPLYHGMMLEFRVRSVVMRIDTGFSADALGVGLVHEFGHTFGLSHNPGNASTLSSYVPHSHESIEGFKIAKDGLDGWNKSTTDGNAQSDDLASLMWPLVLDSTASLITESEYQHVQSEIEKPFQGRSWINDLKQLWPQGYRFFDETYNEPYARWALNSVRSNVASRMAQIPGDALARQQTLSDADPVVNGVSIPGGVTARTESLLLSGAIFGEAGIAMLYPPVRGLYAHPEPGHVLSEEMHTESSPPLSHTSGNVDVSSQDAGDAKPDLQHWVELRTEEGGVRLSMPLLVADEVVRPSGGNQHEWVMPAMPESWRYFRQVLPVSLFEGGDVRSLVIGQGEREIASYPVPGDALNPPEVSLAGDVLSWKRAGDDLRYQVAYRLADKAPHWTQEQPWQTVALQQSGASFDLRELDRRLDSPGTESAEFGVQVRVSATDGFRYADTVVEIPLNYLMV</sequence>
<gene>
    <name evidence="5" type="ORF">DBV39_01365</name>
</gene>
<reference evidence="5 6" key="1">
    <citation type="submission" date="2018-04" db="EMBL/GenBank/DDBJ databases">
        <title>Bordetella sp. HZ20 isolated from seawater.</title>
        <authorList>
            <person name="Sun C."/>
        </authorList>
    </citation>
    <scope>NUCLEOTIDE SEQUENCE [LARGE SCALE GENOMIC DNA]</scope>
    <source>
        <strain evidence="5 6">HZ20</strain>
    </source>
</reference>
<evidence type="ECO:0000313" key="5">
    <source>
        <dbReference type="EMBL" id="AWB32587.1"/>
    </source>
</evidence>
<evidence type="ECO:0000313" key="6">
    <source>
        <dbReference type="Proteomes" id="UP000244571"/>
    </source>
</evidence>
<dbReference type="AlphaFoldDB" id="A0A2R4XFJ2"/>
<dbReference type="Pfam" id="PF13205">
    <property type="entry name" value="Big_5"/>
    <property type="match status" value="1"/>
</dbReference>
<feature type="domain" description="SbsA Ig-like" evidence="4">
    <location>
        <begin position="288"/>
        <end position="395"/>
    </location>
</feature>
<organism evidence="5 6">
    <name type="scientific">Orrella marina</name>
    <dbReference type="NCBI Taxonomy" id="2163011"/>
    <lineage>
        <taxon>Bacteria</taxon>
        <taxon>Pseudomonadati</taxon>
        <taxon>Pseudomonadota</taxon>
        <taxon>Betaproteobacteria</taxon>
        <taxon>Burkholderiales</taxon>
        <taxon>Alcaligenaceae</taxon>
        <taxon>Orrella</taxon>
    </lineage>
</organism>
<evidence type="ECO:0000256" key="3">
    <source>
        <dbReference type="SAM" id="SignalP"/>
    </source>
</evidence>
<dbReference type="InterPro" id="IPR032812">
    <property type="entry name" value="SbsA_Ig"/>
</dbReference>
<feature type="region of interest" description="Disordered" evidence="2">
    <location>
        <begin position="54"/>
        <end position="99"/>
    </location>
</feature>
<dbReference type="RefSeq" id="WP_108620028.1">
    <property type="nucleotide sequence ID" value="NZ_CP028901.1"/>
</dbReference>
<dbReference type="EMBL" id="CP028901">
    <property type="protein sequence ID" value="AWB32587.1"/>
    <property type="molecule type" value="Genomic_DNA"/>
</dbReference>
<dbReference type="Gene3D" id="2.60.40.3710">
    <property type="match status" value="1"/>
</dbReference>
<feature type="compositionally biased region" description="Polar residues" evidence="2">
    <location>
        <begin position="963"/>
        <end position="981"/>
    </location>
</feature>
<keyword evidence="1 3" id="KW-0732">Signal</keyword>
<evidence type="ECO:0000256" key="1">
    <source>
        <dbReference type="ARBA" id="ARBA00022729"/>
    </source>
</evidence>
<proteinExistence type="predicted"/>
<name>A0A2R4XFJ2_9BURK</name>
<accession>A0A2R4XFJ2</accession>
<dbReference type="SUPFAM" id="SSF55486">
    <property type="entry name" value="Metalloproteases ('zincins'), catalytic domain"/>
    <property type="match status" value="1"/>
</dbReference>
<feature type="compositionally biased region" description="Low complexity" evidence="2">
    <location>
        <begin position="77"/>
        <end position="93"/>
    </location>
</feature>
<keyword evidence="6" id="KW-1185">Reference proteome</keyword>
<dbReference type="OrthoDB" id="7311515at2"/>
<feature type="region of interest" description="Disordered" evidence="2">
    <location>
        <begin position="957"/>
        <end position="984"/>
    </location>
</feature>
<evidence type="ECO:0000256" key="2">
    <source>
        <dbReference type="SAM" id="MobiDB-lite"/>
    </source>
</evidence>
<evidence type="ECO:0000259" key="4">
    <source>
        <dbReference type="Pfam" id="PF13205"/>
    </source>
</evidence>
<protein>
    <recommendedName>
        <fullName evidence="4">SbsA Ig-like domain-containing protein</fullName>
    </recommendedName>
</protein>
<dbReference type="KEGG" id="boz:DBV39_01365"/>